<dbReference type="RefSeq" id="WP_054292557.1">
    <property type="nucleotide sequence ID" value="NZ_CP012752.1"/>
</dbReference>
<dbReference type="EMBL" id="CP012752">
    <property type="protein sequence ID" value="ALG10654.1"/>
    <property type="molecule type" value="Genomic_DNA"/>
</dbReference>
<keyword evidence="3" id="KW-1185">Reference proteome</keyword>
<dbReference type="KEGG" id="kphy:AOZ06_30505"/>
<evidence type="ECO:0000259" key="1">
    <source>
        <dbReference type="Pfam" id="PF25148"/>
    </source>
</evidence>
<sequence length="852" mass="93132">MSDWAELEELLRKQDYDKLVVAVQGLDAAGRKALVDPVKAFEKRARDFQERLWHLRGGLSIVGAGVLPGASAVAPWLVRNGFWNSVDIHNRRSKIDIVDAVLQVLKARDVPWLPDLVQRLAARLSARRFDERLFRMVTELLAVTDTEPPLTDGMVHGLALRDYWSRGDDVDPRWLAVVPRMFEVVGVGRVFDSSGRYEQGWPVRLAGWAADGRVDRAAVIDGAIAALQRGGRQGDVRGYLRVYEALDLDLAEVVERVRDYVPLLADAHSSVAGVAQRELFRADDAGQLEIELLLDASRAVFFRPEKKLVRAQTARLGAVISREPGHADGVLGALAALFEHDAADLQAKALDMAIAHASAASHQARDELAVAASALPADLRAKAAKAFGAVDAQDAPVTTLLPAPDEPEFPAPIESLCDLVDELQAHRAGIYENVDMARVERLIAAVVVFADRDREGLRAAVEQYFAGSWYPHQGHRDWSSIDHWHQLSEQEEFASLISAAAAPCDAAVTTPYPPPDAVVGEKQWRHQLAENNLLAPQRVLVLRLHEISVGLAYAPRPMLVATPTHRNGLIDSEVLLERLTQAAAEGWEPWEHDLTQALLRLPNEHDAAVATRADALGTDAGKRLAHWLSNDGTISEAGTLGEILAAQPVLRDWYRVNEFHTAWSTLLPAHTEHIAMHMAPVLYEKTLRGRGGSPMLTALSRAAGKMGEHCARAFAHGLDAHDKNDRAEAVDALLVLAARDRWNPEALGEQVGRLAAEVELSLNRVVPCLRDLSQSGAASLVWHTIAAALPPMLSPDLERPPQRLADLLALAVELVEQVRPTAPIPELAAITNRRGTSRTVTEAKRLAAALPS</sequence>
<accession>A0A0N9I433</accession>
<dbReference type="STRING" id="860235.AOZ06_30505"/>
<organism evidence="2 3">
    <name type="scientific">Kibdelosporangium phytohabitans</name>
    <dbReference type="NCBI Taxonomy" id="860235"/>
    <lineage>
        <taxon>Bacteria</taxon>
        <taxon>Bacillati</taxon>
        <taxon>Actinomycetota</taxon>
        <taxon>Actinomycetes</taxon>
        <taxon>Pseudonocardiales</taxon>
        <taxon>Pseudonocardiaceae</taxon>
        <taxon>Kibdelosporangium</taxon>
    </lineage>
</organism>
<protein>
    <recommendedName>
        <fullName evidence="1">DUF7824 domain-containing protein</fullName>
    </recommendedName>
</protein>
<dbReference type="OrthoDB" id="3245799at2"/>
<dbReference type="Pfam" id="PF25148">
    <property type="entry name" value="DUF7824"/>
    <property type="match status" value="1"/>
</dbReference>
<dbReference type="Proteomes" id="UP000063699">
    <property type="component" value="Chromosome"/>
</dbReference>
<gene>
    <name evidence="2" type="ORF">AOZ06_30505</name>
</gene>
<reference evidence="2 3" key="1">
    <citation type="submission" date="2015-07" db="EMBL/GenBank/DDBJ databases">
        <title>Genome sequencing of Kibdelosporangium phytohabitans.</title>
        <authorList>
            <person name="Qin S."/>
            <person name="Xing K."/>
        </authorList>
    </citation>
    <scope>NUCLEOTIDE SEQUENCE [LARGE SCALE GENOMIC DNA]</scope>
    <source>
        <strain evidence="2 3">KLBMP1111</strain>
    </source>
</reference>
<dbReference type="AlphaFoldDB" id="A0A0N9I433"/>
<proteinExistence type="predicted"/>
<dbReference type="InterPro" id="IPR056726">
    <property type="entry name" value="DUF7824"/>
</dbReference>
<feature type="domain" description="DUF7824" evidence="1">
    <location>
        <begin position="543"/>
        <end position="627"/>
    </location>
</feature>
<evidence type="ECO:0000313" key="2">
    <source>
        <dbReference type="EMBL" id="ALG10654.1"/>
    </source>
</evidence>
<name>A0A0N9I433_9PSEU</name>
<evidence type="ECO:0000313" key="3">
    <source>
        <dbReference type="Proteomes" id="UP000063699"/>
    </source>
</evidence>